<dbReference type="Proteomes" id="UP001358586">
    <property type="component" value="Chromosome 6"/>
</dbReference>
<gene>
    <name evidence="2" type="ORF">PVK06_021772</name>
</gene>
<feature type="region of interest" description="Disordered" evidence="1">
    <location>
        <begin position="1"/>
        <end position="33"/>
    </location>
</feature>
<dbReference type="EMBL" id="JARKNE010000006">
    <property type="protein sequence ID" value="KAK5826839.1"/>
    <property type="molecule type" value="Genomic_DNA"/>
</dbReference>
<organism evidence="2 3">
    <name type="scientific">Gossypium arboreum</name>
    <name type="common">Tree cotton</name>
    <name type="synonym">Gossypium nanking</name>
    <dbReference type="NCBI Taxonomy" id="29729"/>
    <lineage>
        <taxon>Eukaryota</taxon>
        <taxon>Viridiplantae</taxon>
        <taxon>Streptophyta</taxon>
        <taxon>Embryophyta</taxon>
        <taxon>Tracheophyta</taxon>
        <taxon>Spermatophyta</taxon>
        <taxon>Magnoliopsida</taxon>
        <taxon>eudicotyledons</taxon>
        <taxon>Gunneridae</taxon>
        <taxon>Pentapetalae</taxon>
        <taxon>rosids</taxon>
        <taxon>malvids</taxon>
        <taxon>Malvales</taxon>
        <taxon>Malvaceae</taxon>
        <taxon>Malvoideae</taxon>
        <taxon>Gossypium</taxon>
    </lineage>
</organism>
<name>A0ABR0PRI3_GOSAR</name>
<keyword evidence="3" id="KW-1185">Reference proteome</keyword>
<protein>
    <submittedName>
        <fullName evidence="2">Uncharacterized protein</fullName>
    </submittedName>
</protein>
<reference evidence="2 3" key="1">
    <citation type="submission" date="2023-03" db="EMBL/GenBank/DDBJ databases">
        <title>WGS of Gossypium arboreum.</title>
        <authorList>
            <person name="Yu D."/>
        </authorList>
    </citation>
    <scope>NUCLEOTIDE SEQUENCE [LARGE SCALE GENOMIC DNA]</scope>
    <source>
        <tissue evidence="2">Leaf</tissue>
    </source>
</reference>
<accession>A0ABR0PRI3</accession>
<evidence type="ECO:0000313" key="2">
    <source>
        <dbReference type="EMBL" id="KAK5826839.1"/>
    </source>
</evidence>
<proteinExistence type="predicted"/>
<comment type="caution">
    <text evidence="2">The sequence shown here is derived from an EMBL/GenBank/DDBJ whole genome shotgun (WGS) entry which is preliminary data.</text>
</comment>
<evidence type="ECO:0000313" key="3">
    <source>
        <dbReference type="Proteomes" id="UP001358586"/>
    </source>
</evidence>
<sequence>MSATGEGSGSSRKKQRVLASFASTEVDSDDEVTNELKEACHKRRRDHATTSGGVVVTVALPASPIDPILEKLPPGAALGGSLKLTSPNGEGNTLFPWREQLDGRMYPYYLDDVMKK</sequence>
<evidence type="ECO:0000256" key="1">
    <source>
        <dbReference type="SAM" id="MobiDB-lite"/>
    </source>
</evidence>